<organism evidence="13 14">
    <name type="scientific">Phytophthora kernoviae 00238/432</name>
    <dbReference type="NCBI Taxonomy" id="1284355"/>
    <lineage>
        <taxon>Eukaryota</taxon>
        <taxon>Sar</taxon>
        <taxon>Stramenopiles</taxon>
        <taxon>Oomycota</taxon>
        <taxon>Peronosporomycetes</taxon>
        <taxon>Peronosporales</taxon>
        <taxon>Peronosporaceae</taxon>
        <taxon>Phytophthora</taxon>
    </lineage>
</organism>
<evidence type="ECO:0008006" key="15">
    <source>
        <dbReference type="Google" id="ProtNLM"/>
    </source>
</evidence>
<dbReference type="AlphaFoldDB" id="A0A8J4W8L4"/>
<evidence type="ECO:0000256" key="6">
    <source>
        <dbReference type="ARBA" id="ARBA00023002"/>
    </source>
</evidence>
<comment type="cofactor">
    <cofactor evidence="1">
        <name>heme b</name>
        <dbReference type="ChEBI" id="CHEBI:60344"/>
    </cofactor>
</comment>
<dbReference type="GO" id="GO:0005743">
    <property type="term" value="C:mitochondrial inner membrane"/>
    <property type="evidence" value="ECO:0007669"/>
    <property type="project" value="TreeGrafter"/>
</dbReference>
<feature type="transmembrane region" description="Helical" evidence="12">
    <location>
        <begin position="6"/>
        <end position="27"/>
    </location>
</feature>
<keyword evidence="5 12" id="KW-1133">Transmembrane helix</keyword>
<dbReference type="PANTHER" id="PTHR23289">
    <property type="entry name" value="CYTOCHROME C OXIDASE ASSEMBLY PROTEIN COX15"/>
    <property type="match status" value="1"/>
</dbReference>
<comment type="pathway">
    <text evidence="10">Porphyrin-containing compound metabolism; heme A biosynthesis; heme A from heme O: step 1/1.</text>
</comment>
<keyword evidence="6" id="KW-0560">Oxidoreductase</keyword>
<dbReference type="InterPro" id="IPR023754">
    <property type="entry name" value="HemeA_Synthase_type2"/>
</dbReference>
<keyword evidence="8" id="KW-0350">Heme biosynthesis</keyword>
<dbReference type="GO" id="GO:0120547">
    <property type="term" value="F:heme A synthase activity"/>
    <property type="evidence" value="ECO:0007669"/>
    <property type="project" value="UniProtKB-EC"/>
</dbReference>
<keyword evidence="4" id="KW-0479">Metal-binding</keyword>
<proteinExistence type="predicted"/>
<evidence type="ECO:0000256" key="9">
    <source>
        <dbReference type="ARBA" id="ARBA00023136"/>
    </source>
</evidence>
<accession>A0A8J4W8L4</accession>
<evidence type="ECO:0000256" key="10">
    <source>
        <dbReference type="ARBA" id="ARBA00044501"/>
    </source>
</evidence>
<dbReference type="Pfam" id="PF02628">
    <property type="entry name" value="COX15-CtaA"/>
    <property type="match status" value="2"/>
</dbReference>
<name>A0A8J4W8L4_9STRA</name>
<comment type="caution">
    <text evidence="13">The sequence shown here is derived from an EMBL/GenBank/DDBJ whole genome shotgun (WGS) entry which is preliminary data.</text>
</comment>
<feature type="transmembrane region" description="Helical" evidence="12">
    <location>
        <begin position="89"/>
        <end position="107"/>
    </location>
</feature>
<dbReference type="Proteomes" id="UP000702964">
    <property type="component" value="Unassembled WGS sequence"/>
</dbReference>
<evidence type="ECO:0000256" key="7">
    <source>
        <dbReference type="ARBA" id="ARBA00023004"/>
    </source>
</evidence>
<reference evidence="13" key="1">
    <citation type="journal article" date="2015" name="Genom Data">
        <title>Draft genome sequences of Phytophthora kernoviae and Phytophthora ramorum lineage EU2 from Scotland.</title>
        <authorList>
            <person name="Sambles C."/>
            <person name="Schlenzig A."/>
            <person name="O'Neill P."/>
            <person name="Grant M."/>
            <person name="Studholme D.J."/>
        </authorList>
    </citation>
    <scope>NUCLEOTIDE SEQUENCE</scope>
    <source>
        <strain evidence="13">00238/432</strain>
    </source>
</reference>
<feature type="transmembrane region" description="Helical" evidence="12">
    <location>
        <begin position="170"/>
        <end position="189"/>
    </location>
</feature>
<dbReference type="InterPro" id="IPR003780">
    <property type="entry name" value="COX15/CtaA_fam"/>
</dbReference>
<evidence type="ECO:0000256" key="1">
    <source>
        <dbReference type="ARBA" id="ARBA00001970"/>
    </source>
</evidence>
<protein>
    <recommendedName>
        <fullName evidence="15">Cytochrome oxidase assembly protein</fullName>
    </recommendedName>
</protein>
<dbReference type="EMBL" id="AOFI03000088">
    <property type="protein sequence ID" value="KAF4321907.1"/>
    <property type="molecule type" value="Genomic_DNA"/>
</dbReference>
<keyword evidence="9 12" id="KW-0472">Membrane</keyword>
<feature type="transmembrane region" description="Helical" evidence="12">
    <location>
        <begin position="267"/>
        <end position="287"/>
    </location>
</feature>
<dbReference type="GO" id="GO:0046872">
    <property type="term" value="F:metal ion binding"/>
    <property type="evidence" value="ECO:0007669"/>
    <property type="project" value="UniProtKB-KW"/>
</dbReference>
<evidence type="ECO:0000256" key="11">
    <source>
        <dbReference type="ARBA" id="ARBA00048044"/>
    </source>
</evidence>
<comment type="subcellular location">
    <subcellularLocation>
        <location evidence="2">Membrane</location>
        <topology evidence="2">Multi-pass membrane protein</topology>
    </subcellularLocation>
</comment>
<keyword evidence="3 12" id="KW-0812">Transmembrane</keyword>
<dbReference type="GO" id="GO:0006784">
    <property type="term" value="P:heme A biosynthetic process"/>
    <property type="evidence" value="ECO:0007669"/>
    <property type="project" value="InterPro"/>
</dbReference>
<dbReference type="GO" id="GO:0016653">
    <property type="term" value="F:oxidoreductase activity, acting on NAD(P)H, heme protein as acceptor"/>
    <property type="evidence" value="ECO:0007669"/>
    <property type="project" value="TreeGrafter"/>
</dbReference>
<evidence type="ECO:0000256" key="3">
    <source>
        <dbReference type="ARBA" id="ARBA00022692"/>
    </source>
</evidence>
<evidence type="ECO:0000313" key="13">
    <source>
        <dbReference type="EMBL" id="KAF4321907.1"/>
    </source>
</evidence>
<feature type="non-terminal residue" evidence="13">
    <location>
        <position position="316"/>
    </location>
</feature>
<evidence type="ECO:0000256" key="12">
    <source>
        <dbReference type="SAM" id="Phobius"/>
    </source>
</evidence>
<feature type="transmembrane region" description="Helical" evidence="12">
    <location>
        <begin position="227"/>
        <end position="247"/>
    </location>
</feature>
<keyword evidence="7" id="KW-0408">Iron</keyword>
<sequence>MKEFPVPWWLFGTAGLMATTLTVGAAARLTRTGASMLYWKPHAWYSPETESEWHDEFDVYRDFCSRSQRTPMTLEDFKHNYKWESAHRILGQVTAITFVVPLVYFMANNKIPTAAQAPLALIAVLGATQLQFSLLIWTGLGMISPVSRAITVRGLMTPGVLKEMGEVRKLVMAMTGLAATTLFAGSLVAEIDGGREFQTFPKMGNRWIPHGLFEQKPWLRNFHDNVALVQFDHRLLALGTLAFYLTVFMKARKVSIWTNLPEDAKRALTLALAAAGGQVFMGATMLVNEVPTPLAMAHQSGAALVLGSSLWALHSL</sequence>
<evidence type="ECO:0000256" key="2">
    <source>
        <dbReference type="ARBA" id="ARBA00004141"/>
    </source>
</evidence>
<evidence type="ECO:0000256" key="5">
    <source>
        <dbReference type="ARBA" id="ARBA00022989"/>
    </source>
</evidence>
<dbReference type="PANTHER" id="PTHR23289:SF2">
    <property type="entry name" value="CYTOCHROME C OXIDASE ASSEMBLY PROTEIN COX15 HOMOLOG"/>
    <property type="match status" value="1"/>
</dbReference>
<feature type="transmembrane region" description="Helical" evidence="12">
    <location>
        <begin position="119"/>
        <end position="143"/>
    </location>
</feature>
<evidence type="ECO:0000256" key="8">
    <source>
        <dbReference type="ARBA" id="ARBA00023133"/>
    </source>
</evidence>
<gene>
    <name evidence="13" type="ORF">G195_003359</name>
</gene>
<evidence type="ECO:0000256" key="4">
    <source>
        <dbReference type="ARBA" id="ARBA00022723"/>
    </source>
</evidence>
<comment type="catalytic activity">
    <reaction evidence="11">
        <text>Fe(II)-heme o + 2 A + H2O = Fe(II)-heme a + 2 AH2</text>
        <dbReference type="Rhea" id="RHEA:63388"/>
        <dbReference type="ChEBI" id="CHEBI:13193"/>
        <dbReference type="ChEBI" id="CHEBI:15377"/>
        <dbReference type="ChEBI" id="CHEBI:17499"/>
        <dbReference type="ChEBI" id="CHEBI:60530"/>
        <dbReference type="ChEBI" id="CHEBI:61715"/>
        <dbReference type="EC" id="1.17.99.9"/>
    </reaction>
    <physiologicalReaction direction="left-to-right" evidence="11">
        <dbReference type="Rhea" id="RHEA:63389"/>
    </physiologicalReaction>
</comment>
<evidence type="ECO:0000313" key="14">
    <source>
        <dbReference type="Proteomes" id="UP000702964"/>
    </source>
</evidence>
<reference evidence="13" key="2">
    <citation type="submission" date="2020-02" db="EMBL/GenBank/DDBJ databases">
        <authorList>
            <person name="Studholme D.J."/>
        </authorList>
    </citation>
    <scope>NUCLEOTIDE SEQUENCE</scope>
    <source>
        <strain evidence="13">00238/432</strain>
    </source>
</reference>